<feature type="region of interest" description="Disordered" evidence="1">
    <location>
        <begin position="1"/>
        <end position="31"/>
    </location>
</feature>
<dbReference type="EMBL" id="JBEAFC010000015">
    <property type="protein sequence ID" value="KAL1531108.1"/>
    <property type="molecule type" value="Genomic_DNA"/>
</dbReference>
<gene>
    <name evidence="2" type="ORF">AAHA92_33825</name>
</gene>
<keyword evidence="3" id="KW-1185">Reference proteome</keyword>
<protein>
    <submittedName>
        <fullName evidence="2">Uncharacterized protein</fullName>
    </submittedName>
</protein>
<organism evidence="2 3">
    <name type="scientific">Salvia divinorum</name>
    <name type="common">Maria pastora</name>
    <name type="synonym">Diviner's sage</name>
    <dbReference type="NCBI Taxonomy" id="28513"/>
    <lineage>
        <taxon>Eukaryota</taxon>
        <taxon>Viridiplantae</taxon>
        <taxon>Streptophyta</taxon>
        <taxon>Embryophyta</taxon>
        <taxon>Tracheophyta</taxon>
        <taxon>Spermatophyta</taxon>
        <taxon>Magnoliopsida</taxon>
        <taxon>eudicotyledons</taxon>
        <taxon>Gunneridae</taxon>
        <taxon>Pentapetalae</taxon>
        <taxon>asterids</taxon>
        <taxon>lamiids</taxon>
        <taxon>Lamiales</taxon>
        <taxon>Lamiaceae</taxon>
        <taxon>Nepetoideae</taxon>
        <taxon>Mentheae</taxon>
        <taxon>Salviinae</taxon>
        <taxon>Salvia</taxon>
        <taxon>Salvia subgen. Calosphace</taxon>
    </lineage>
</organism>
<evidence type="ECO:0000313" key="3">
    <source>
        <dbReference type="Proteomes" id="UP001567538"/>
    </source>
</evidence>
<evidence type="ECO:0000313" key="2">
    <source>
        <dbReference type="EMBL" id="KAL1531108.1"/>
    </source>
</evidence>
<proteinExistence type="predicted"/>
<name>A0ABD1FKB1_SALDI</name>
<dbReference type="AlphaFoldDB" id="A0ABD1FKB1"/>
<sequence length="93" mass="9976">MLPLRSSCCPSSSPSRHRSVSPLPRHGRALPSFIGQPASHYGQHCLSLLARPTPSLPTGYRNAIHHAAAVSAVQRSPLPSTIVRTRNPVLCCC</sequence>
<dbReference type="Proteomes" id="UP001567538">
    <property type="component" value="Unassembled WGS sequence"/>
</dbReference>
<comment type="caution">
    <text evidence="2">The sequence shown here is derived from an EMBL/GenBank/DDBJ whole genome shotgun (WGS) entry which is preliminary data.</text>
</comment>
<evidence type="ECO:0000256" key="1">
    <source>
        <dbReference type="SAM" id="MobiDB-lite"/>
    </source>
</evidence>
<reference evidence="2 3" key="1">
    <citation type="submission" date="2024-06" db="EMBL/GenBank/DDBJ databases">
        <title>A chromosome level genome sequence of Diviner's sage (Salvia divinorum).</title>
        <authorList>
            <person name="Ford S.A."/>
            <person name="Ro D.-K."/>
            <person name="Ness R.W."/>
            <person name="Phillips M.A."/>
        </authorList>
    </citation>
    <scope>NUCLEOTIDE SEQUENCE [LARGE SCALE GENOMIC DNA]</scope>
    <source>
        <strain evidence="2">SAF-2024a</strain>
        <tissue evidence="2">Leaf</tissue>
    </source>
</reference>
<accession>A0ABD1FKB1</accession>
<feature type="compositionally biased region" description="Low complexity" evidence="1">
    <location>
        <begin position="1"/>
        <end position="24"/>
    </location>
</feature>